<organism evidence="1 2">
    <name type="scientific">Xenoophorus captivus</name>
    <dbReference type="NCBI Taxonomy" id="1517983"/>
    <lineage>
        <taxon>Eukaryota</taxon>
        <taxon>Metazoa</taxon>
        <taxon>Chordata</taxon>
        <taxon>Craniata</taxon>
        <taxon>Vertebrata</taxon>
        <taxon>Euteleostomi</taxon>
        <taxon>Actinopterygii</taxon>
        <taxon>Neopterygii</taxon>
        <taxon>Teleostei</taxon>
        <taxon>Neoteleostei</taxon>
        <taxon>Acanthomorphata</taxon>
        <taxon>Ovalentaria</taxon>
        <taxon>Atherinomorphae</taxon>
        <taxon>Cyprinodontiformes</taxon>
        <taxon>Goodeidae</taxon>
        <taxon>Xenoophorus</taxon>
    </lineage>
</organism>
<dbReference type="EMBL" id="JAHRIN010062453">
    <property type="protein sequence ID" value="MEQ2213590.1"/>
    <property type="molecule type" value="Genomic_DNA"/>
</dbReference>
<sequence length="99" mass="11290">MKVIVGKKAKDNPVYSLVQFRGHNKHGGRSNGLKRPKLTHLAYMLTNMWQKTNTVHSSQHTVPMVKAGSSSFMLWGCSSAETRKLVKVQRMFLFLFLQL</sequence>
<keyword evidence="2" id="KW-1185">Reference proteome</keyword>
<protein>
    <submittedName>
        <fullName evidence="1">Uncharacterized protein</fullName>
    </submittedName>
</protein>
<accession>A0ABV0S020</accession>
<dbReference type="Proteomes" id="UP001434883">
    <property type="component" value="Unassembled WGS sequence"/>
</dbReference>
<evidence type="ECO:0000313" key="2">
    <source>
        <dbReference type="Proteomes" id="UP001434883"/>
    </source>
</evidence>
<name>A0ABV0S020_9TELE</name>
<proteinExistence type="predicted"/>
<evidence type="ECO:0000313" key="1">
    <source>
        <dbReference type="EMBL" id="MEQ2213590.1"/>
    </source>
</evidence>
<comment type="caution">
    <text evidence="1">The sequence shown here is derived from an EMBL/GenBank/DDBJ whole genome shotgun (WGS) entry which is preliminary data.</text>
</comment>
<gene>
    <name evidence="1" type="ORF">XENOCAPTIV_017448</name>
</gene>
<reference evidence="1 2" key="1">
    <citation type="submission" date="2021-06" db="EMBL/GenBank/DDBJ databases">
        <authorList>
            <person name="Palmer J.M."/>
        </authorList>
    </citation>
    <scope>NUCLEOTIDE SEQUENCE [LARGE SCALE GENOMIC DNA]</scope>
    <source>
        <strain evidence="1 2">XC_2019</strain>
        <tissue evidence="1">Muscle</tissue>
    </source>
</reference>